<comment type="caution">
    <text evidence="2">The sequence shown here is derived from an EMBL/GenBank/DDBJ whole genome shotgun (WGS) entry which is preliminary data.</text>
</comment>
<evidence type="ECO:0000313" key="3">
    <source>
        <dbReference type="Proteomes" id="UP000552241"/>
    </source>
</evidence>
<sequence>MKKTIFFLVITSLFLSSCKTSPVADFGKVKALIESSTWLLQDENGTVVSYNDQEVSMNFINDNGLQAVGFAGCNRYFSAVTLLPESMKFANPGSTMMACPEMDGEKAFLDLLTQVNTYEVSGNELKLFHDKIVLLRFKKK</sequence>
<organism evidence="2 3">
    <name type="scientific">Moheibacter lacus</name>
    <dbReference type="NCBI Taxonomy" id="2745851"/>
    <lineage>
        <taxon>Bacteria</taxon>
        <taxon>Pseudomonadati</taxon>
        <taxon>Bacteroidota</taxon>
        <taxon>Flavobacteriia</taxon>
        <taxon>Flavobacteriales</taxon>
        <taxon>Weeksellaceae</taxon>
        <taxon>Moheibacter</taxon>
    </lineage>
</organism>
<gene>
    <name evidence="2" type="ORF">HU137_08260</name>
</gene>
<dbReference type="PANTHER" id="PTHR35535">
    <property type="entry name" value="HEAT SHOCK PROTEIN HSLJ"/>
    <property type="match status" value="1"/>
</dbReference>
<reference evidence="2 3" key="1">
    <citation type="submission" date="2020-07" db="EMBL/GenBank/DDBJ databases">
        <title>Moheibacter lacus sp. nov., a member of the family Flavobacteriaceae isolated from freshwater lake sediment.</title>
        <authorList>
            <person name="Liu Y."/>
        </authorList>
    </citation>
    <scope>NUCLEOTIDE SEQUENCE [LARGE SCALE GENOMIC DNA]</scope>
    <source>
        <strain evidence="2 3">BDHS18</strain>
    </source>
</reference>
<accession>A0A838ZJE2</accession>
<evidence type="ECO:0000259" key="1">
    <source>
        <dbReference type="Pfam" id="PF03724"/>
    </source>
</evidence>
<dbReference type="Proteomes" id="UP000552241">
    <property type="component" value="Unassembled WGS sequence"/>
</dbReference>
<protein>
    <submittedName>
        <fullName evidence="2">META domain-containing protein</fullName>
    </submittedName>
</protein>
<dbReference type="PROSITE" id="PS51257">
    <property type="entry name" value="PROKAR_LIPOPROTEIN"/>
    <property type="match status" value="1"/>
</dbReference>
<dbReference type="InterPro" id="IPR053147">
    <property type="entry name" value="Hsp_HslJ-like"/>
</dbReference>
<dbReference type="InterPro" id="IPR038670">
    <property type="entry name" value="HslJ-like_sf"/>
</dbReference>
<dbReference type="Pfam" id="PF03724">
    <property type="entry name" value="META"/>
    <property type="match status" value="1"/>
</dbReference>
<dbReference type="AlphaFoldDB" id="A0A838ZJE2"/>
<dbReference type="EMBL" id="JACDZE010000002">
    <property type="protein sequence ID" value="MBA5629761.1"/>
    <property type="molecule type" value="Genomic_DNA"/>
</dbReference>
<name>A0A838ZJE2_9FLAO</name>
<keyword evidence="3" id="KW-1185">Reference proteome</keyword>
<feature type="domain" description="DUF306" evidence="1">
    <location>
        <begin position="33"/>
        <end position="137"/>
    </location>
</feature>
<evidence type="ECO:0000313" key="2">
    <source>
        <dbReference type="EMBL" id="MBA5629761.1"/>
    </source>
</evidence>
<dbReference type="PANTHER" id="PTHR35535:SF1">
    <property type="entry name" value="HEAT SHOCK PROTEIN HSLJ"/>
    <property type="match status" value="1"/>
</dbReference>
<dbReference type="InterPro" id="IPR005184">
    <property type="entry name" value="DUF306_Meta_HslJ"/>
</dbReference>
<proteinExistence type="predicted"/>
<dbReference type="Gene3D" id="2.40.128.270">
    <property type="match status" value="1"/>
</dbReference>
<dbReference type="RefSeq" id="WP_182043373.1">
    <property type="nucleotide sequence ID" value="NZ_JACDZE010000002.1"/>
</dbReference>